<organism evidence="2">
    <name type="scientific">marine metagenome</name>
    <dbReference type="NCBI Taxonomy" id="408172"/>
    <lineage>
        <taxon>unclassified sequences</taxon>
        <taxon>metagenomes</taxon>
        <taxon>ecological metagenomes</taxon>
    </lineage>
</organism>
<dbReference type="Gene3D" id="3.40.630.30">
    <property type="match status" value="1"/>
</dbReference>
<name>A0A382CH78_9ZZZZ</name>
<reference evidence="2" key="1">
    <citation type="submission" date="2018-05" db="EMBL/GenBank/DDBJ databases">
        <authorList>
            <person name="Lanie J.A."/>
            <person name="Ng W.-L."/>
            <person name="Kazmierczak K.M."/>
            <person name="Andrzejewski T.M."/>
            <person name="Davidsen T.M."/>
            <person name="Wayne K.J."/>
            <person name="Tettelin H."/>
            <person name="Glass J.I."/>
            <person name="Rusch D."/>
            <person name="Podicherti R."/>
            <person name="Tsui H.-C.T."/>
            <person name="Winkler M.E."/>
        </authorList>
    </citation>
    <scope>NUCLEOTIDE SEQUENCE</scope>
</reference>
<feature type="domain" description="N-acetyltransferase" evidence="1">
    <location>
        <begin position="1"/>
        <end position="131"/>
    </location>
</feature>
<evidence type="ECO:0000259" key="1">
    <source>
        <dbReference type="PROSITE" id="PS51186"/>
    </source>
</evidence>
<dbReference type="CDD" id="cd04301">
    <property type="entry name" value="NAT_SF"/>
    <property type="match status" value="1"/>
</dbReference>
<dbReference type="PROSITE" id="PS51186">
    <property type="entry name" value="GNAT"/>
    <property type="match status" value="1"/>
</dbReference>
<gene>
    <name evidence="2" type="ORF">METZ01_LOCUS178244</name>
</gene>
<evidence type="ECO:0000313" key="2">
    <source>
        <dbReference type="EMBL" id="SVB25390.1"/>
    </source>
</evidence>
<sequence length="189" mass="21677">MEEPLKKGHLYLNTFAKKSREQTLFLAAVENKKIIGCNGFLASDFEINKKTISCYQVCWSATHPDHQGKGVFVNMQKEAQKILRNRGAAFIYGITNDNSMPIFINKLGFSEIPCLMLQIPNIRYVRNFFIGNLNSNKVREGTVIKADEKQIADLKKNLNKDIIEIEINKSYAWGKLETKEKFGISMNYF</sequence>
<dbReference type="SUPFAM" id="SSF55729">
    <property type="entry name" value="Acyl-CoA N-acyltransferases (Nat)"/>
    <property type="match status" value="1"/>
</dbReference>
<proteinExistence type="predicted"/>
<dbReference type="AlphaFoldDB" id="A0A382CH78"/>
<dbReference type="InterPro" id="IPR016181">
    <property type="entry name" value="Acyl_CoA_acyltransferase"/>
</dbReference>
<protein>
    <recommendedName>
        <fullName evidence="1">N-acetyltransferase domain-containing protein</fullName>
    </recommendedName>
</protein>
<dbReference type="InterPro" id="IPR000182">
    <property type="entry name" value="GNAT_dom"/>
</dbReference>
<dbReference type="GO" id="GO:0016747">
    <property type="term" value="F:acyltransferase activity, transferring groups other than amino-acyl groups"/>
    <property type="evidence" value="ECO:0007669"/>
    <property type="project" value="InterPro"/>
</dbReference>
<accession>A0A382CH78</accession>
<feature type="non-terminal residue" evidence="2">
    <location>
        <position position="189"/>
    </location>
</feature>
<dbReference type="EMBL" id="UINC01034483">
    <property type="protein sequence ID" value="SVB25390.1"/>
    <property type="molecule type" value="Genomic_DNA"/>
</dbReference>
<dbReference type="Pfam" id="PF13527">
    <property type="entry name" value="Acetyltransf_9"/>
    <property type="match status" value="1"/>
</dbReference>